<dbReference type="InterPro" id="IPR002563">
    <property type="entry name" value="Flavin_Rdtase-like_dom"/>
</dbReference>
<proteinExistence type="predicted"/>
<reference evidence="3 4" key="1">
    <citation type="submission" date="2018-12" db="EMBL/GenBank/DDBJ databases">
        <title>Amycolatopsis eburnea sp. nov. actinomycete associate with arbuscular mycorrhiza fungal spore.</title>
        <authorList>
            <person name="Lumyong S."/>
            <person name="Chaiya L."/>
        </authorList>
    </citation>
    <scope>NUCLEOTIDE SEQUENCE [LARGE SCALE GENOMIC DNA]</scope>
    <source>
        <strain evidence="3 4">GLM-1</strain>
    </source>
</reference>
<comment type="caution">
    <text evidence="3">The sequence shown here is derived from an EMBL/GenBank/DDBJ whole genome shotgun (WGS) entry which is preliminary data.</text>
</comment>
<dbReference type="Proteomes" id="UP000267081">
    <property type="component" value="Unassembled WGS sequence"/>
</dbReference>
<gene>
    <name evidence="3" type="ORF">EIY87_39110</name>
</gene>
<organism evidence="3 4">
    <name type="scientific">Amycolatopsis eburnea</name>
    <dbReference type="NCBI Taxonomy" id="2267691"/>
    <lineage>
        <taxon>Bacteria</taxon>
        <taxon>Bacillati</taxon>
        <taxon>Actinomycetota</taxon>
        <taxon>Actinomycetes</taxon>
        <taxon>Pseudonocardiales</taxon>
        <taxon>Pseudonocardiaceae</taxon>
        <taxon>Amycolatopsis</taxon>
    </lineage>
</organism>
<dbReference type="AlphaFoldDB" id="A0A3R9DUE7"/>
<dbReference type="SMART" id="SM00903">
    <property type="entry name" value="Flavin_Reduct"/>
    <property type="match status" value="1"/>
</dbReference>
<dbReference type="SUPFAM" id="SSF50475">
    <property type="entry name" value="FMN-binding split barrel"/>
    <property type="match status" value="1"/>
</dbReference>
<dbReference type="OrthoDB" id="9792858at2"/>
<evidence type="ECO:0000259" key="2">
    <source>
        <dbReference type="SMART" id="SM00903"/>
    </source>
</evidence>
<keyword evidence="4" id="KW-1185">Reference proteome</keyword>
<name>A0A3R9DUE7_9PSEU</name>
<feature type="domain" description="Flavin reductase like" evidence="2">
    <location>
        <begin position="36"/>
        <end position="183"/>
    </location>
</feature>
<dbReference type="Pfam" id="PF01613">
    <property type="entry name" value="Flavin_Reduct"/>
    <property type="match status" value="1"/>
</dbReference>
<dbReference type="GO" id="GO:0010181">
    <property type="term" value="F:FMN binding"/>
    <property type="evidence" value="ECO:0007669"/>
    <property type="project" value="InterPro"/>
</dbReference>
<keyword evidence="1" id="KW-0560">Oxidoreductase</keyword>
<protein>
    <submittedName>
        <fullName evidence="3">Flavin reductase</fullName>
    </submittedName>
</protein>
<dbReference type="PANTHER" id="PTHR30466">
    <property type="entry name" value="FLAVIN REDUCTASE"/>
    <property type="match status" value="1"/>
</dbReference>
<accession>A0A3R9DUE7</accession>
<dbReference type="RefSeq" id="WP_125314945.1">
    <property type="nucleotide sequence ID" value="NZ_RSEC01000060.1"/>
</dbReference>
<evidence type="ECO:0000313" key="3">
    <source>
        <dbReference type="EMBL" id="RSD10802.1"/>
    </source>
</evidence>
<evidence type="ECO:0000256" key="1">
    <source>
        <dbReference type="ARBA" id="ARBA00023002"/>
    </source>
</evidence>
<evidence type="ECO:0000313" key="4">
    <source>
        <dbReference type="Proteomes" id="UP000267081"/>
    </source>
</evidence>
<dbReference type="InterPro" id="IPR050268">
    <property type="entry name" value="NADH-dep_flavin_reductase"/>
</dbReference>
<dbReference type="GO" id="GO:0042602">
    <property type="term" value="F:riboflavin reductase (NADPH) activity"/>
    <property type="evidence" value="ECO:0007669"/>
    <property type="project" value="TreeGrafter"/>
</dbReference>
<dbReference type="InterPro" id="IPR012349">
    <property type="entry name" value="Split_barrel_FMN-bd"/>
</dbReference>
<dbReference type="PANTHER" id="PTHR30466:SF1">
    <property type="entry name" value="FMN REDUCTASE (NADH) RUTF"/>
    <property type="match status" value="1"/>
</dbReference>
<dbReference type="Gene3D" id="2.30.110.10">
    <property type="entry name" value="Electron Transport, Fmn-binding Protein, Chain A"/>
    <property type="match status" value="1"/>
</dbReference>
<dbReference type="EMBL" id="RSEC01000060">
    <property type="protein sequence ID" value="RSD10802.1"/>
    <property type="molecule type" value="Genomic_DNA"/>
</dbReference>
<sequence>MGYEAEPSERAHVLKRLRTSPARRGLSAQPGLRQVMAQFATGVTVLTAGGEDAHGMTANAFSSVSLEPPMVLCCVSKAARMHAAIVTAGSFGVNILGADQQELSKYFADWRRPDGIAQFEAVGYTVGGKTGSPLLKGALAWLECELAQVVEGGDHSIFLGRVVATSRGEGEHALVFYGGGYHQIDGRARAA</sequence>